<evidence type="ECO:0000313" key="3">
    <source>
        <dbReference type="Proteomes" id="UP001359559"/>
    </source>
</evidence>
<keyword evidence="1" id="KW-1133">Transmembrane helix</keyword>
<name>A0AAN9EZM9_CLITE</name>
<feature type="transmembrane region" description="Helical" evidence="1">
    <location>
        <begin position="739"/>
        <end position="756"/>
    </location>
</feature>
<dbReference type="AlphaFoldDB" id="A0AAN9EZM9"/>
<gene>
    <name evidence="2" type="ORF">RJT34_33580</name>
</gene>
<proteinExistence type="predicted"/>
<keyword evidence="1" id="KW-0812">Transmembrane</keyword>
<keyword evidence="1" id="KW-0472">Membrane</keyword>
<dbReference type="PANTHER" id="PTHR31801">
    <property type="entry name" value="ALTERED INHERITANCE OF MITOCHONDRIA PROTEIN 24, MITOCHONDRIAL"/>
    <property type="match status" value="1"/>
</dbReference>
<dbReference type="PANTHER" id="PTHR31801:SF1">
    <property type="entry name" value="SPHINGOMYELIN PHOSPHODIESTERASE"/>
    <property type="match status" value="1"/>
</dbReference>
<evidence type="ECO:0000256" key="1">
    <source>
        <dbReference type="SAM" id="Phobius"/>
    </source>
</evidence>
<organism evidence="2 3">
    <name type="scientific">Clitoria ternatea</name>
    <name type="common">Butterfly pea</name>
    <dbReference type="NCBI Taxonomy" id="43366"/>
    <lineage>
        <taxon>Eukaryota</taxon>
        <taxon>Viridiplantae</taxon>
        <taxon>Streptophyta</taxon>
        <taxon>Embryophyta</taxon>
        <taxon>Tracheophyta</taxon>
        <taxon>Spermatophyta</taxon>
        <taxon>Magnoliopsida</taxon>
        <taxon>eudicotyledons</taxon>
        <taxon>Gunneridae</taxon>
        <taxon>Pentapetalae</taxon>
        <taxon>rosids</taxon>
        <taxon>fabids</taxon>
        <taxon>Fabales</taxon>
        <taxon>Fabaceae</taxon>
        <taxon>Papilionoideae</taxon>
        <taxon>50 kb inversion clade</taxon>
        <taxon>NPAAA clade</taxon>
        <taxon>indigoferoid/millettioid clade</taxon>
        <taxon>Phaseoleae</taxon>
        <taxon>Clitoria</taxon>
    </lineage>
</organism>
<protein>
    <recommendedName>
        <fullName evidence="4">Sphingomyelin phosphodiesterase 4</fullName>
    </recommendedName>
</protein>
<evidence type="ECO:0008006" key="4">
    <source>
        <dbReference type="Google" id="ProtNLM"/>
    </source>
</evidence>
<accession>A0AAN9EZM9</accession>
<reference evidence="2 3" key="1">
    <citation type="submission" date="2024-01" db="EMBL/GenBank/DDBJ databases">
        <title>The genomes of 5 underutilized Papilionoideae crops provide insights into root nodulation and disease resistance.</title>
        <authorList>
            <person name="Yuan L."/>
        </authorList>
    </citation>
    <scope>NUCLEOTIDE SEQUENCE [LARGE SCALE GENOMIC DNA]</scope>
    <source>
        <strain evidence="2">LY-2023</strain>
        <tissue evidence="2">Leaf</tissue>
    </source>
</reference>
<dbReference type="EMBL" id="JAYKXN010000008">
    <property type="protein sequence ID" value="KAK7265954.1"/>
    <property type="molecule type" value="Genomic_DNA"/>
</dbReference>
<comment type="caution">
    <text evidence="2">The sequence shown here is derived from an EMBL/GenBank/DDBJ whole genome shotgun (WGS) entry which is preliminary data.</text>
</comment>
<dbReference type="Proteomes" id="UP001359559">
    <property type="component" value="Unassembled WGS sequence"/>
</dbReference>
<feature type="transmembrane region" description="Helical" evidence="1">
    <location>
        <begin position="699"/>
        <end position="719"/>
    </location>
</feature>
<evidence type="ECO:0000313" key="2">
    <source>
        <dbReference type="EMBL" id="KAK7265954.1"/>
    </source>
</evidence>
<sequence length="762" mass="85656">MLPHSYTYDSLSKSQELSSSIQFANSPSQITSACASIESFLRSHSPDQSRHFFSLAFPTLISKLFGFDDPNTSWIRHPDLSQTLFSLLSPAGTLFAAISAVDHLSLVKYVFPSERLPHWSRSLLASDNDSRALSDLCPSLFKKPSSSPSQIQLNIFEYFFFWFAYYPVSKGITGNSNQVSVKREKKFRLENWTSSIPGFSASKRNGVEEKPRCDLYIRLLYSYLRTFVPCYDPNAHQPYRSSILHYGSGYDASVAARAEFVVTTLIHFWLVDNDFSPFPVNVCRSLGVKFPAAGEAPPTPGLGEVVKVFVRYLNLSTAMVFRESGGGECGSPRWRCVEGGKGKDLGCVRSLGCWNFCVQRALYRFLLRTFLFCPMASSVKNVSEVFSVWIGYLEPWNVKGDEFAELDAINKEKKEDSEAESGGDGGGYTPRWQDYVLCNYLYYSSLVMHFMGFAHRFLHSDVEMIVQMVLKVLDTLTSSKELIDLLKNVDTLYHSKQAGSGKPMLNNLFRYVPIVCEQLQDWEDGLCETNADGSFLHENWNKDLHLFADGEDGGQQLLQLFILRAEAELQAISGDNLVPSLQCIDSLKARLGCLFDGHAIKSSSNCPEPMLHQPSRDDIFKPRRAGNHAFADVKYKGDWMRRPISNDEIAWLVKVLVKLSDWLNESLGLNQTESCQVSSTCSYVEVSPDAVNICGPSEALKVFFCTIGSWCLFMGAASLGLMRKCGLRVNLRILSSKKVVMIFVLCVVFNILKRLIREFQGM</sequence>
<keyword evidence="3" id="KW-1185">Reference proteome</keyword>